<dbReference type="eggNOG" id="ENOG5031Q4I">
    <property type="taxonomic scope" value="Bacteria"/>
</dbReference>
<dbReference type="HOGENOM" id="CLU_126523_2_0_11"/>
<dbReference type="STRING" id="350058.Mvan_3639"/>
<keyword evidence="4" id="KW-1185">Reference proteome</keyword>
<protein>
    <submittedName>
        <fullName evidence="3">Uncharacterized protein</fullName>
    </submittedName>
</protein>
<feature type="compositionally biased region" description="Low complexity" evidence="1">
    <location>
        <begin position="130"/>
        <end position="153"/>
    </location>
</feature>
<dbReference type="AlphaFoldDB" id="A1TB80"/>
<gene>
    <name evidence="3" type="ordered locus">Mvan_3639</name>
</gene>
<organism evidence="3 4">
    <name type="scientific">Mycolicibacterium vanbaalenii (strain DSM 7251 / JCM 13017 / BCRC 16820 / KCTC 9966 / NRRL B-24157 / PYR-1)</name>
    <name type="common">Mycobacterium vanbaalenii</name>
    <dbReference type="NCBI Taxonomy" id="350058"/>
    <lineage>
        <taxon>Bacteria</taxon>
        <taxon>Bacillati</taxon>
        <taxon>Actinomycetota</taxon>
        <taxon>Actinomycetes</taxon>
        <taxon>Mycobacteriales</taxon>
        <taxon>Mycobacteriaceae</taxon>
        <taxon>Mycolicibacterium</taxon>
    </lineage>
</organism>
<evidence type="ECO:0000313" key="4">
    <source>
        <dbReference type="Proteomes" id="UP000009159"/>
    </source>
</evidence>
<evidence type="ECO:0000256" key="1">
    <source>
        <dbReference type="SAM" id="MobiDB-lite"/>
    </source>
</evidence>
<dbReference type="Proteomes" id="UP000009159">
    <property type="component" value="Chromosome"/>
</dbReference>
<keyword evidence="2" id="KW-0812">Transmembrane</keyword>
<dbReference type="KEGG" id="mva:Mvan_3639"/>
<feature type="compositionally biased region" description="Gly residues" evidence="1">
    <location>
        <begin position="88"/>
        <end position="129"/>
    </location>
</feature>
<reference evidence="3" key="1">
    <citation type="submission" date="2006-12" db="EMBL/GenBank/DDBJ databases">
        <title>Complete sequence of Mycobacterium vanbaalenii PYR-1.</title>
        <authorList>
            <consortium name="US DOE Joint Genome Institute"/>
            <person name="Copeland A."/>
            <person name="Lucas S."/>
            <person name="Lapidus A."/>
            <person name="Barry K."/>
            <person name="Detter J.C."/>
            <person name="Glavina del Rio T."/>
            <person name="Hammon N."/>
            <person name="Israni S."/>
            <person name="Dalin E."/>
            <person name="Tice H."/>
            <person name="Pitluck S."/>
            <person name="Singan V."/>
            <person name="Schmutz J."/>
            <person name="Larimer F."/>
            <person name="Land M."/>
            <person name="Hauser L."/>
            <person name="Kyrpides N."/>
            <person name="Anderson I.J."/>
            <person name="Miller C."/>
            <person name="Richardson P."/>
        </authorList>
    </citation>
    <scope>NUCLEOTIDE SEQUENCE [LARGE SCALE GENOMIC DNA]</scope>
    <source>
        <strain evidence="3">PYR-1</strain>
    </source>
</reference>
<sequence length="153" mass="15823">MTETPETRTEPTAATTDRRESSAVQRDRPNRLNRIAALVGIVAGVVFIIAAIFFSGFVLGAHSGGDFGRDHRGDEFGMMNRDGRQPMGPGGMMGPGQMGPGQMGPGQMGPGQMGPGQMGPGQMGPGQMGPGQMTPGQQQSPTTTTAVPSSPRP</sequence>
<name>A1TB80_MYCVP</name>
<feature type="compositionally biased region" description="Basic and acidic residues" evidence="1">
    <location>
        <begin position="16"/>
        <end position="26"/>
    </location>
</feature>
<dbReference type="RefSeq" id="WP_011780831.1">
    <property type="nucleotide sequence ID" value="NC_008726.1"/>
</dbReference>
<feature type="region of interest" description="Disordered" evidence="1">
    <location>
        <begin position="72"/>
        <end position="153"/>
    </location>
</feature>
<evidence type="ECO:0000313" key="3">
    <source>
        <dbReference type="EMBL" id="ABM14430.1"/>
    </source>
</evidence>
<dbReference type="EMBL" id="CP000511">
    <property type="protein sequence ID" value="ABM14430.1"/>
    <property type="molecule type" value="Genomic_DNA"/>
</dbReference>
<feature type="region of interest" description="Disordered" evidence="1">
    <location>
        <begin position="1"/>
        <end position="26"/>
    </location>
</feature>
<proteinExistence type="predicted"/>
<evidence type="ECO:0000256" key="2">
    <source>
        <dbReference type="SAM" id="Phobius"/>
    </source>
</evidence>
<keyword evidence="2" id="KW-1133">Transmembrane helix</keyword>
<accession>A1TB80</accession>
<feature type="transmembrane region" description="Helical" evidence="2">
    <location>
        <begin position="35"/>
        <end position="59"/>
    </location>
</feature>
<keyword evidence="2" id="KW-0472">Membrane</keyword>